<evidence type="ECO:0000256" key="1">
    <source>
        <dbReference type="SAM" id="MobiDB-lite"/>
    </source>
</evidence>
<dbReference type="PANTHER" id="PTHR30204:SF97">
    <property type="entry name" value="MERR FAMILY REGULATORY PROTEIN"/>
    <property type="match status" value="1"/>
</dbReference>
<dbReference type="InterPro" id="IPR029442">
    <property type="entry name" value="GyrI-like"/>
</dbReference>
<evidence type="ECO:0000313" key="3">
    <source>
        <dbReference type="EMBL" id="MFD1537236.1"/>
    </source>
</evidence>
<name>A0ABW4G5G4_9ACTN</name>
<proteinExistence type="predicted"/>
<dbReference type="RefSeq" id="WP_219528714.1">
    <property type="nucleotide sequence ID" value="NZ_JAHKRM010000005.1"/>
</dbReference>
<feature type="region of interest" description="Disordered" evidence="1">
    <location>
        <begin position="168"/>
        <end position="206"/>
    </location>
</feature>
<dbReference type="Pfam" id="PF00376">
    <property type="entry name" value="MerR"/>
    <property type="match status" value="1"/>
</dbReference>
<dbReference type="SMART" id="SM00422">
    <property type="entry name" value="HTH_MERR"/>
    <property type="match status" value="1"/>
</dbReference>
<dbReference type="Pfam" id="PF06445">
    <property type="entry name" value="GyrI-like"/>
    <property type="match status" value="1"/>
</dbReference>
<comment type="caution">
    <text evidence="3">The sequence shown here is derived from an EMBL/GenBank/DDBJ whole genome shotgun (WGS) entry which is preliminary data.</text>
</comment>
<dbReference type="InterPro" id="IPR000551">
    <property type="entry name" value="MerR-type_HTH_dom"/>
</dbReference>
<gene>
    <name evidence="3" type="ORF">ACFSJ0_09335</name>
</gene>
<dbReference type="Proteomes" id="UP001597097">
    <property type="component" value="Unassembled WGS sequence"/>
</dbReference>
<reference evidence="4" key="1">
    <citation type="journal article" date="2019" name="Int. J. Syst. Evol. Microbiol.">
        <title>The Global Catalogue of Microorganisms (GCM) 10K type strain sequencing project: providing services to taxonomists for standard genome sequencing and annotation.</title>
        <authorList>
            <consortium name="The Broad Institute Genomics Platform"/>
            <consortium name="The Broad Institute Genome Sequencing Center for Infectious Disease"/>
            <person name="Wu L."/>
            <person name="Ma J."/>
        </authorList>
    </citation>
    <scope>NUCLEOTIDE SEQUENCE [LARGE SCALE GENOMIC DNA]</scope>
    <source>
        <strain evidence="4">CGMCC 1.15399</strain>
    </source>
</reference>
<dbReference type="EMBL" id="JBHUCM010000008">
    <property type="protein sequence ID" value="MFD1537236.1"/>
    <property type="molecule type" value="Genomic_DNA"/>
</dbReference>
<dbReference type="CDD" id="cd01107">
    <property type="entry name" value="HTH_BmrR"/>
    <property type="match status" value="1"/>
</dbReference>
<evidence type="ECO:0000259" key="2">
    <source>
        <dbReference type="PROSITE" id="PS50937"/>
    </source>
</evidence>
<keyword evidence="4" id="KW-1185">Reference proteome</keyword>
<dbReference type="InterPro" id="IPR047057">
    <property type="entry name" value="MerR_fam"/>
</dbReference>
<protein>
    <submittedName>
        <fullName evidence="3">MerR family transcriptional regulator</fullName>
    </submittedName>
</protein>
<dbReference type="PANTHER" id="PTHR30204">
    <property type="entry name" value="REDOX-CYCLING DRUG-SENSING TRANSCRIPTIONAL ACTIVATOR SOXR"/>
    <property type="match status" value="1"/>
</dbReference>
<dbReference type="InterPro" id="IPR010499">
    <property type="entry name" value="AraC_E-bd"/>
</dbReference>
<feature type="domain" description="HTH merR-type" evidence="2">
    <location>
        <begin position="9"/>
        <end position="79"/>
    </location>
</feature>
<dbReference type="PROSITE" id="PS00552">
    <property type="entry name" value="HTH_MERR_1"/>
    <property type="match status" value="1"/>
</dbReference>
<evidence type="ECO:0000313" key="4">
    <source>
        <dbReference type="Proteomes" id="UP001597097"/>
    </source>
</evidence>
<organism evidence="3 4">
    <name type="scientific">Nonomuraea guangzhouensis</name>
    <dbReference type="NCBI Taxonomy" id="1291555"/>
    <lineage>
        <taxon>Bacteria</taxon>
        <taxon>Bacillati</taxon>
        <taxon>Actinomycetota</taxon>
        <taxon>Actinomycetes</taxon>
        <taxon>Streptosporangiales</taxon>
        <taxon>Streptosporangiaceae</taxon>
        <taxon>Nonomuraea</taxon>
    </lineage>
</organism>
<dbReference type="PROSITE" id="PS50937">
    <property type="entry name" value="HTH_MERR_2"/>
    <property type="match status" value="1"/>
</dbReference>
<dbReference type="SMART" id="SM00871">
    <property type="entry name" value="AraC_E_bind"/>
    <property type="match status" value="1"/>
</dbReference>
<sequence length="317" mass="33404">MLGDVDEDLLPIGQFAQLARLSVKQLRHYDEIGLLRPACVDAATGYRYYRAAQARTALSIGLLRSLDVPLPVVGQVLSGSQDALESVRDSLEAELARRRRALASLERVMADGLPATQVRIVTVPAYRVALIRERAGGPSDIARATSAAASRLVAGMYRAADAGAGPHLAHADAAQTGDGSSPAHADARWSSGQASARAADTHPGGTAVATGGPQLIGLFPLDLSDAFDVAVALVLHDGWEAGGEARVDVLPGGTFAAATHIGPYDQISLTAHAVLAWCAERRHPMRGPIREVYVSDPARTPPDELITHLMIPLEEES</sequence>
<accession>A0ABW4G5G4</accession>